<proteinExistence type="predicted"/>
<dbReference type="PANTHER" id="PTHR20961">
    <property type="entry name" value="GLYCOSYLTRANSFERASE"/>
    <property type="match status" value="1"/>
</dbReference>
<comment type="caution">
    <text evidence="5">The sequence shown here is derived from an EMBL/GenBank/DDBJ whole genome shotgun (WGS) entry which is preliminary data.</text>
</comment>
<dbReference type="Pfam" id="PF04577">
    <property type="entry name" value="Glyco_transf_61"/>
    <property type="match status" value="1"/>
</dbReference>
<dbReference type="Proteomes" id="UP001597076">
    <property type="component" value="Unassembled WGS sequence"/>
</dbReference>
<evidence type="ECO:0000256" key="3">
    <source>
        <dbReference type="ARBA" id="ARBA00023180"/>
    </source>
</evidence>
<dbReference type="AlphaFoldDB" id="A0ABD6BDX5"/>
<evidence type="ECO:0000256" key="2">
    <source>
        <dbReference type="ARBA" id="ARBA00022679"/>
    </source>
</evidence>
<gene>
    <name evidence="5" type="ORF">ACFR99_04375</name>
</gene>
<evidence type="ECO:0000313" key="5">
    <source>
        <dbReference type="EMBL" id="MFD1562781.1"/>
    </source>
</evidence>
<sequence>MNPMLIKQKLQSKTGRWNQILRKGWEVYLNEGITEVLKTAPPFAGAVIFNSYLRNTHSRQDFIDSDDLLRFDIPHAWLSQNDDEAEITLKPPDQANFETRWKTGPEKFSPTYVSELRDVVLIGPDALRTLEDGRFLIEDPYDAMGDKRIYTSIIRLLKQNGRNSKSQLSAILEPSNSDFDAVEPGPVFSLVGFPQSFYHWIIEFLPRIKYLRQYRRETGKNPTILIPERPPQYIIESLELLGIDTDTCHPWKGGVKKFERFVYTSNPRNPNGLPHIVACHWLRNEMRSNVEIDEADSESRNIYISREDADARRVINEDALLSVLSAYGFEKVVLSELSLKDQIQLFATADTVLAPHGAGIVNIIYGINIDVIELFGKNIQQHYYNLSNLMGHNYNCLKCMPENQIDIVVDTAEVESCLDEVLTASE</sequence>
<dbReference type="GO" id="GO:0016757">
    <property type="term" value="F:glycosyltransferase activity"/>
    <property type="evidence" value="ECO:0007669"/>
    <property type="project" value="UniProtKB-KW"/>
</dbReference>
<dbReference type="RefSeq" id="WP_390284725.1">
    <property type="nucleotide sequence ID" value="NZ_JBHUDI010000003.1"/>
</dbReference>
<feature type="domain" description="Glycosyltransferase 61 catalytic" evidence="4">
    <location>
        <begin position="197"/>
        <end position="365"/>
    </location>
</feature>
<name>A0ABD6BDX5_9EURY</name>
<keyword evidence="3" id="KW-0325">Glycoprotein</keyword>
<accession>A0ABD6BDX5</accession>
<evidence type="ECO:0000256" key="1">
    <source>
        <dbReference type="ARBA" id="ARBA00022676"/>
    </source>
</evidence>
<keyword evidence="2" id="KW-0808">Transferase</keyword>
<protein>
    <submittedName>
        <fullName evidence="5">Glycosyltransferase family 61 protein</fullName>
    </submittedName>
</protein>
<dbReference type="InterPro" id="IPR049625">
    <property type="entry name" value="Glyco_transf_61_cat"/>
</dbReference>
<reference evidence="5 6" key="1">
    <citation type="journal article" date="2019" name="Int. J. Syst. Evol. Microbiol.">
        <title>The Global Catalogue of Microorganisms (GCM) 10K type strain sequencing project: providing services to taxonomists for standard genome sequencing and annotation.</title>
        <authorList>
            <consortium name="The Broad Institute Genomics Platform"/>
            <consortium name="The Broad Institute Genome Sequencing Center for Infectious Disease"/>
            <person name="Wu L."/>
            <person name="Ma J."/>
        </authorList>
    </citation>
    <scope>NUCLEOTIDE SEQUENCE [LARGE SCALE GENOMIC DNA]</scope>
    <source>
        <strain evidence="5 6">CGMCC 1.12230</strain>
    </source>
</reference>
<keyword evidence="6" id="KW-1185">Reference proteome</keyword>
<keyword evidence="1" id="KW-0328">Glycosyltransferase</keyword>
<evidence type="ECO:0000313" key="6">
    <source>
        <dbReference type="Proteomes" id="UP001597076"/>
    </source>
</evidence>
<evidence type="ECO:0000259" key="4">
    <source>
        <dbReference type="Pfam" id="PF04577"/>
    </source>
</evidence>
<organism evidence="5 6">
    <name type="scientific">Haloarchaeobius amylolyticus</name>
    <dbReference type="NCBI Taxonomy" id="1198296"/>
    <lineage>
        <taxon>Archaea</taxon>
        <taxon>Methanobacteriati</taxon>
        <taxon>Methanobacteriota</taxon>
        <taxon>Stenosarchaea group</taxon>
        <taxon>Halobacteria</taxon>
        <taxon>Halobacteriales</taxon>
        <taxon>Halorubellaceae</taxon>
        <taxon>Haloarchaeobius</taxon>
    </lineage>
</organism>
<dbReference type="InterPro" id="IPR007657">
    <property type="entry name" value="Glycosyltransferase_61"/>
</dbReference>
<dbReference type="EMBL" id="JBHUDI010000003">
    <property type="protein sequence ID" value="MFD1562781.1"/>
    <property type="molecule type" value="Genomic_DNA"/>
</dbReference>